<keyword evidence="3" id="KW-1185">Reference proteome</keyword>
<keyword evidence="1" id="KW-0812">Transmembrane</keyword>
<evidence type="ECO:0000313" key="2">
    <source>
        <dbReference type="EMBL" id="MDX5984572.1"/>
    </source>
</evidence>
<organism evidence="2 3">
    <name type="scientific">Sphingomonas echinoides</name>
    <dbReference type="NCBI Taxonomy" id="59803"/>
    <lineage>
        <taxon>Bacteria</taxon>
        <taxon>Pseudomonadati</taxon>
        <taxon>Pseudomonadota</taxon>
        <taxon>Alphaproteobacteria</taxon>
        <taxon>Sphingomonadales</taxon>
        <taxon>Sphingomonadaceae</taxon>
        <taxon>Sphingomonas</taxon>
    </lineage>
</organism>
<accession>A0ABU4PL64</accession>
<dbReference type="EMBL" id="JAWXXV010000001">
    <property type="protein sequence ID" value="MDX5984572.1"/>
    <property type="molecule type" value="Genomic_DNA"/>
</dbReference>
<comment type="caution">
    <text evidence="2">The sequence shown here is derived from an EMBL/GenBank/DDBJ whole genome shotgun (WGS) entry which is preliminary data.</text>
</comment>
<keyword evidence="1" id="KW-1133">Transmembrane helix</keyword>
<reference evidence="2 3" key="1">
    <citation type="submission" date="2023-11" db="EMBL/GenBank/DDBJ databases">
        <title>MicrobeMod: A computational toolkit for identifying prokaryotic methylation and restriction-modification with nanopore sequencing.</title>
        <authorList>
            <person name="Crits-Christoph A."/>
            <person name="Kang S.C."/>
            <person name="Lee H."/>
            <person name="Ostrov N."/>
        </authorList>
    </citation>
    <scope>NUCLEOTIDE SEQUENCE [LARGE SCALE GENOMIC DNA]</scope>
    <source>
        <strain evidence="2 3">ATCC 14820</strain>
    </source>
</reference>
<dbReference type="Proteomes" id="UP001279660">
    <property type="component" value="Unassembled WGS sequence"/>
</dbReference>
<protein>
    <submittedName>
        <fullName evidence="2">Uncharacterized protein</fullName>
    </submittedName>
</protein>
<sequence length="55" mass="6398">MQRTLLLAAPSARHPFRRSVVTGQVERARVRDESDVRLFALSFAAFFVCFYTFIF</sequence>
<gene>
    <name evidence="2" type="ORF">SIL82_09885</name>
</gene>
<evidence type="ECO:0000313" key="3">
    <source>
        <dbReference type="Proteomes" id="UP001279660"/>
    </source>
</evidence>
<evidence type="ECO:0000256" key="1">
    <source>
        <dbReference type="SAM" id="Phobius"/>
    </source>
</evidence>
<name>A0ABU4PL64_9SPHN</name>
<proteinExistence type="predicted"/>
<dbReference type="RefSeq" id="WP_010403125.1">
    <property type="nucleotide sequence ID" value="NZ_JAWXXV010000001.1"/>
</dbReference>
<keyword evidence="1" id="KW-0472">Membrane</keyword>
<feature type="transmembrane region" description="Helical" evidence="1">
    <location>
        <begin position="36"/>
        <end position="54"/>
    </location>
</feature>